<feature type="active site" description="Nucleophile" evidence="3">
    <location>
        <position position="31"/>
    </location>
</feature>
<proteinExistence type="inferred from homology"/>
<evidence type="ECO:0000259" key="5">
    <source>
        <dbReference type="PROSITE" id="PS51352"/>
    </source>
</evidence>
<comment type="caution">
    <text evidence="6">The sequence shown here is derived from an EMBL/GenBank/DDBJ whole genome shotgun (WGS) entry which is preliminary data.</text>
</comment>
<organism evidence="6 7">
    <name type="scientific">Rhizoclosmatium globosum</name>
    <dbReference type="NCBI Taxonomy" id="329046"/>
    <lineage>
        <taxon>Eukaryota</taxon>
        <taxon>Fungi</taxon>
        <taxon>Fungi incertae sedis</taxon>
        <taxon>Chytridiomycota</taxon>
        <taxon>Chytridiomycota incertae sedis</taxon>
        <taxon>Chytridiomycetes</taxon>
        <taxon>Chytridiales</taxon>
        <taxon>Chytriomycetaceae</taxon>
        <taxon>Rhizoclosmatium</taxon>
    </lineage>
</organism>
<evidence type="ECO:0000256" key="3">
    <source>
        <dbReference type="PIRSR" id="PIRSR000077-1"/>
    </source>
</evidence>
<sequence>MSVTAIKTPDQFTEAINKPSITVVDFWAEWCGPCKMVAPKYAELAEKYPTATFIKVEIDELENLPEVETIRSMPTFRVYEAGVQKGEVIGTNIAKLEGLLEGFVGGAATTA</sequence>
<dbReference type="PIRSF" id="PIRSF000077">
    <property type="entry name" value="Thioredoxin"/>
    <property type="match status" value="1"/>
</dbReference>
<dbReference type="EMBL" id="MCGO01000010">
    <property type="protein sequence ID" value="ORY49165.1"/>
    <property type="molecule type" value="Genomic_DNA"/>
</dbReference>
<evidence type="ECO:0000256" key="1">
    <source>
        <dbReference type="ARBA" id="ARBA00023157"/>
    </source>
</evidence>
<dbReference type="InterPro" id="IPR005746">
    <property type="entry name" value="Thioredoxin"/>
</dbReference>
<keyword evidence="1 4" id="KW-1015">Disulfide bond</keyword>
<feature type="domain" description="Thioredoxin" evidence="5">
    <location>
        <begin position="1"/>
        <end position="111"/>
    </location>
</feature>
<comment type="similarity">
    <text evidence="2">Belongs to the thioredoxin family.</text>
</comment>
<name>A0A1Y2CS19_9FUNG</name>
<dbReference type="OrthoDB" id="10263751at2759"/>
<dbReference type="Pfam" id="PF00085">
    <property type="entry name" value="Thioredoxin"/>
    <property type="match status" value="1"/>
</dbReference>
<dbReference type="Proteomes" id="UP000193642">
    <property type="component" value="Unassembled WGS sequence"/>
</dbReference>
<feature type="active site" description="Nucleophile" evidence="3">
    <location>
        <position position="34"/>
    </location>
</feature>
<gene>
    <name evidence="6" type="ORF">BCR33DRAFT_714201</name>
</gene>
<evidence type="ECO:0000256" key="4">
    <source>
        <dbReference type="PIRSR" id="PIRSR000077-4"/>
    </source>
</evidence>
<dbReference type="PROSITE" id="PS00194">
    <property type="entry name" value="THIOREDOXIN_1"/>
    <property type="match status" value="1"/>
</dbReference>
<dbReference type="CDD" id="cd02947">
    <property type="entry name" value="TRX_family"/>
    <property type="match status" value="1"/>
</dbReference>
<feature type="site" description="Contributes to redox potential value" evidence="3">
    <location>
        <position position="32"/>
    </location>
</feature>
<accession>A0A1Y2CS19</accession>
<keyword evidence="4" id="KW-0676">Redox-active center</keyword>
<dbReference type="PRINTS" id="PR00421">
    <property type="entry name" value="THIOREDOXIN"/>
</dbReference>
<evidence type="ECO:0000313" key="7">
    <source>
        <dbReference type="Proteomes" id="UP000193642"/>
    </source>
</evidence>
<keyword evidence="7" id="KW-1185">Reference proteome</keyword>
<dbReference type="SUPFAM" id="SSF52833">
    <property type="entry name" value="Thioredoxin-like"/>
    <property type="match status" value="1"/>
</dbReference>
<dbReference type="InterPro" id="IPR013766">
    <property type="entry name" value="Thioredoxin_domain"/>
</dbReference>
<protein>
    <recommendedName>
        <fullName evidence="2">Thioredoxin</fullName>
    </recommendedName>
</protein>
<dbReference type="InterPro" id="IPR036249">
    <property type="entry name" value="Thioredoxin-like_sf"/>
</dbReference>
<feature type="site" description="Contributes to redox potential value" evidence="3">
    <location>
        <position position="33"/>
    </location>
</feature>
<feature type="site" description="Deprotonates C-terminal active site Cys" evidence="3">
    <location>
        <position position="25"/>
    </location>
</feature>
<dbReference type="PANTHER" id="PTHR46115">
    <property type="entry name" value="THIOREDOXIN-LIKE PROTEIN 1"/>
    <property type="match status" value="1"/>
</dbReference>
<evidence type="ECO:0000313" key="6">
    <source>
        <dbReference type="EMBL" id="ORY49165.1"/>
    </source>
</evidence>
<dbReference type="GO" id="GO:0015035">
    <property type="term" value="F:protein-disulfide reductase activity"/>
    <property type="evidence" value="ECO:0007669"/>
    <property type="project" value="InterPro"/>
</dbReference>
<reference evidence="6 7" key="1">
    <citation type="submission" date="2016-07" db="EMBL/GenBank/DDBJ databases">
        <title>Pervasive Adenine N6-methylation of Active Genes in Fungi.</title>
        <authorList>
            <consortium name="DOE Joint Genome Institute"/>
            <person name="Mondo S.J."/>
            <person name="Dannebaum R.O."/>
            <person name="Kuo R.C."/>
            <person name="Labutti K."/>
            <person name="Haridas S."/>
            <person name="Kuo A."/>
            <person name="Salamov A."/>
            <person name="Ahrendt S.R."/>
            <person name="Lipzen A."/>
            <person name="Sullivan W."/>
            <person name="Andreopoulos W.B."/>
            <person name="Clum A."/>
            <person name="Lindquist E."/>
            <person name="Daum C."/>
            <person name="Ramamoorthy G.K."/>
            <person name="Gryganskyi A."/>
            <person name="Culley D."/>
            <person name="Magnuson J.K."/>
            <person name="James T.Y."/>
            <person name="O'Malley M.A."/>
            <person name="Stajich J.E."/>
            <person name="Spatafora J.W."/>
            <person name="Visel A."/>
            <person name="Grigoriev I.V."/>
        </authorList>
    </citation>
    <scope>NUCLEOTIDE SEQUENCE [LARGE SCALE GENOMIC DNA]</scope>
    <source>
        <strain evidence="6 7">JEL800</strain>
    </source>
</reference>
<dbReference type="AlphaFoldDB" id="A0A1Y2CS19"/>
<dbReference type="STRING" id="329046.A0A1Y2CS19"/>
<dbReference type="Gene3D" id="3.40.30.10">
    <property type="entry name" value="Glutaredoxin"/>
    <property type="match status" value="1"/>
</dbReference>
<feature type="disulfide bond" description="Redox-active" evidence="4">
    <location>
        <begin position="31"/>
        <end position="34"/>
    </location>
</feature>
<dbReference type="InterPro" id="IPR017937">
    <property type="entry name" value="Thioredoxin_CS"/>
</dbReference>
<evidence type="ECO:0000256" key="2">
    <source>
        <dbReference type="PIRNR" id="PIRNR000077"/>
    </source>
</evidence>
<dbReference type="PROSITE" id="PS51352">
    <property type="entry name" value="THIOREDOXIN_2"/>
    <property type="match status" value="1"/>
</dbReference>